<dbReference type="RefSeq" id="WP_176636053.1">
    <property type="nucleotide sequence ID" value="NZ_JAAMFM010000029.1"/>
</dbReference>
<evidence type="ECO:0000256" key="8">
    <source>
        <dbReference type="ARBA" id="ARBA00031155"/>
    </source>
</evidence>
<dbReference type="GO" id="GO:0006207">
    <property type="term" value="P:'de novo' pyrimidine nucleobase biosynthetic process"/>
    <property type="evidence" value="ECO:0007669"/>
    <property type="project" value="InterPro"/>
</dbReference>
<dbReference type="InterPro" id="IPR013785">
    <property type="entry name" value="Aldolase_TIM"/>
</dbReference>
<dbReference type="CDD" id="cd04730">
    <property type="entry name" value="NPD_like"/>
    <property type="match status" value="1"/>
</dbReference>
<keyword evidence="5" id="KW-0288">FMN</keyword>
<keyword evidence="3" id="KW-0216">Detoxification</keyword>
<dbReference type="PROSITE" id="PS00912">
    <property type="entry name" value="DHODEHASE_2"/>
    <property type="match status" value="1"/>
</dbReference>
<comment type="cofactor">
    <cofactor evidence="1">
        <name>FMN</name>
        <dbReference type="ChEBI" id="CHEBI:58210"/>
    </cofactor>
</comment>
<proteinExistence type="inferred from homology"/>
<comment type="caution">
    <text evidence="10">The sequence shown here is derived from an EMBL/GenBank/DDBJ whole genome shotgun (WGS) entry which is preliminary data.</text>
</comment>
<evidence type="ECO:0000256" key="4">
    <source>
        <dbReference type="ARBA" id="ARBA00022630"/>
    </source>
</evidence>
<dbReference type="EMBL" id="JAAMFM010000029">
    <property type="protein sequence ID" value="NVM96331.1"/>
    <property type="molecule type" value="Genomic_DNA"/>
</dbReference>
<dbReference type="PANTHER" id="PTHR42747:SF3">
    <property type="entry name" value="NITRONATE MONOOXYGENASE-RELATED"/>
    <property type="match status" value="1"/>
</dbReference>
<dbReference type="PANTHER" id="PTHR42747">
    <property type="entry name" value="NITRONATE MONOOXYGENASE-RELATED"/>
    <property type="match status" value="1"/>
</dbReference>
<dbReference type="GO" id="GO:0018580">
    <property type="term" value="F:nitronate monooxygenase activity"/>
    <property type="evidence" value="ECO:0007669"/>
    <property type="project" value="InterPro"/>
</dbReference>
<evidence type="ECO:0000256" key="6">
    <source>
        <dbReference type="ARBA" id="ARBA00023002"/>
    </source>
</evidence>
<comment type="similarity">
    <text evidence="2">Belongs to the nitronate monooxygenase family. NMO class I subfamily.</text>
</comment>
<organism evidence="10 11">
    <name type="scientific">Arthrobacter wenxiniae</name>
    <dbReference type="NCBI Taxonomy" id="2713570"/>
    <lineage>
        <taxon>Bacteria</taxon>
        <taxon>Bacillati</taxon>
        <taxon>Actinomycetota</taxon>
        <taxon>Actinomycetes</taxon>
        <taxon>Micrococcales</taxon>
        <taxon>Micrococcaceae</taxon>
        <taxon>Arthrobacter</taxon>
    </lineage>
</organism>
<keyword evidence="11" id="KW-1185">Reference proteome</keyword>
<keyword evidence="7 10" id="KW-0503">Monooxygenase</keyword>
<dbReference type="GO" id="GO:0009636">
    <property type="term" value="P:response to toxic substance"/>
    <property type="evidence" value="ECO:0007669"/>
    <property type="project" value="UniProtKB-KW"/>
</dbReference>
<comment type="catalytic activity">
    <reaction evidence="9">
        <text>3 propionate 3-nitronate + 3 O2 + H2O = 3 3-oxopropanoate + 2 nitrate + nitrite + H2O2 + 3 H(+)</text>
        <dbReference type="Rhea" id="RHEA:57332"/>
        <dbReference type="ChEBI" id="CHEBI:15377"/>
        <dbReference type="ChEBI" id="CHEBI:15378"/>
        <dbReference type="ChEBI" id="CHEBI:15379"/>
        <dbReference type="ChEBI" id="CHEBI:16240"/>
        <dbReference type="ChEBI" id="CHEBI:16301"/>
        <dbReference type="ChEBI" id="CHEBI:17632"/>
        <dbReference type="ChEBI" id="CHEBI:33190"/>
        <dbReference type="ChEBI" id="CHEBI:136067"/>
    </reaction>
</comment>
<evidence type="ECO:0000256" key="7">
    <source>
        <dbReference type="ARBA" id="ARBA00023033"/>
    </source>
</evidence>
<keyword evidence="6" id="KW-0560">Oxidoreductase</keyword>
<evidence type="ECO:0000256" key="5">
    <source>
        <dbReference type="ARBA" id="ARBA00022643"/>
    </source>
</evidence>
<dbReference type="Pfam" id="PF03060">
    <property type="entry name" value="NMO"/>
    <property type="match status" value="1"/>
</dbReference>
<dbReference type="AlphaFoldDB" id="A0A7Y7IK35"/>
<keyword evidence="4" id="KW-0285">Flavoprotein</keyword>
<sequence length="342" mass="34291">MFASPIIVAPMAGGTTTPELALAARGAGAFAYAAGGYRSAESLAEHLAPLRAAGGDFGVNLFVPRSGPLASGDASSLARYRLELAGDAERLGAELPAELPPADGPRARDYWDEKLDLLLHDPVPLVSFTFGLAPEPVVTALRAKGTRVVASVTSVAEALAAAATGVDALVVQHSDAGGHSAAFLPGAERAAPGVAGLVARVRAAVGLPLVGAGGIGDAATAKAVLAAGAEAVQLGTAVLRSDESGARALHKDALADPAYTATGVTRAFTGRAARALVNGFVRDHSANAPHAYPEVHFLTGPLRAAAAAAGDRESVNLWAGTAWQKAAAGPVAGIVEGFLRML</sequence>
<evidence type="ECO:0000256" key="3">
    <source>
        <dbReference type="ARBA" id="ARBA00022575"/>
    </source>
</evidence>
<evidence type="ECO:0000256" key="9">
    <source>
        <dbReference type="ARBA" id="ARBA00049401"/>
    </source>
</evidence>
<evidence type="ECO:0000313" key="11">
    <source>
        <dbReference type="Proteomes" id="UP000543556"/>
    </source>
</evidence>
<protein>
    <recommendedName>
        <fullName evidence="8">Propionate 3-nitronate monooxygenase</fullName>
    </recommendedName>
</protein>
<name>A0A7Y7IK35_9MICC</name>
<dbReference type="InterPro" id="IPR001295">
    <property type="entry name" value="Dihydroorotate_DH_CS"/>
</dbReference>
<dbReference type="SUPFAM" id="SSF51412">
    <property type="entry name" value="Inosine monophosphate dehydrogenase (IMPDH)"/>
    <property type="match status" value="1"/>
</dbReference>
<gene>
    <name evidence="10" type="ORF">G6034_15735</name>
</gene>
<dbReference type="InterPro" id="IPR004136">
    <property type="entry name" value="NMO"/>
</dbReference>
<dbReference type="GO" id="GO:0016627">
    <property type="term" value="F:oxidoreductase activity, acting on the CH-CH group of donors"/>
    <property type="evidence" value="ECO:0007669"/>
    <property type="project" value="InterPro"/>
</dbReference>
<accession>A0A7Y7IK35</accession>
<evidence type="ECO:0000313" key="10">
    <source>
        <dbReference type="EMBL" id="NVM96331.1"/>
    </source>
</evidence>
<dbReference type="Proteomes" id="UP000543556">
    <property type="component" value="Unassembled WGS sequence"/>
</dbReference>
<evidence type="ECO:0000256" key="2">
    <source>
        <dbReference type="ARBA" id="ARBA00009881"/>
    </source>
</evidence>
<dbReference type="Gene3D" id="3.20.20.70">
    <property type="entry name" value="Aldolase class I"/>
    <property type="match status" value="1"/>
</dbReference>
<evidence type="ECO:0000256" key="1">
    <source>
        <dbReference type="ARBA" id="ARBA00001917"/>
    </source>
</evidence>
<reference evidence="10 11" key="1">
    <citation type="submission" date="2020-02" db="EMBL/GenBank/DDBJ databases">
        <title>Genome sequence of strain AETb3-4.</title>
        <authorList>
            <person name="Gao J."/>
            <person name="Zhang X."/>
        </authorList>
    </citation>
    <scope>NUCLEOTIDE SEQUENCE [LARGE SCALE GENOMIC DNA]</scope>
    <source>
        <strain evidence="10 11">AETb3-4</strain>
    </source>
</reference>